<accession>A0ABM1UXR1</accession>
<dbReference type="InterPro" id="IPR057993">
    <property type="entry name" value="HD-Zip_IV_C"/>
</dbReference>
<evidence type="ECO:0000313" key="7">
    <source>
        <dbReference type="Proteomes" id="UP000694930"/>
    </source>
</evidence>
<keyword evidence="4" id="KW-0804">Transcription</keyword>
<dbReference type="InterPro" id="IPR023393">
    <property type="entry name" value="START-like_dom_sf"/>
</dbReference>
<evidence type="ECO:0000313" key="8">
    <source>
        <dbReference type="RefSeq" id="XP_027768279.1"/>
    </source>
</evidence>
<keyword evidence="7" id="KW-1185">Reference proteome</keyword>
<protein>
    <submittedName>
        <fullName evidence="8">Homeobox-leucine zipper protein ROC8-like</fullName>
    </submittedName>
</protein>
<keyword evidence="3" id="KW-0371">Homeobox</keyword>
<dbReference type="Pfam" id="PF25797">
    <property type="entry name" value="PDF2_C"/>
    <property type="match status" value="1"/>
</dbReference>
<evidence type="ECO:0000256" key="5">
    <source>
        <dbReference type="ARBA" id="ARBA00023242"/>
    </source>
</evidence>
<evidence type="ECO:0000256" key="4">
    <source>
        <dbReference type="ARBA" id="ARBA00023163"/>
    </source>
</evidence>
<dbReference type="GeneID" id="107032725"/>
<dbReference type="PROSITE" id="PS50848">
    <property type="entry name" value="START"/>
    <property type="match status" value="1"/>
</dbReference>
<keyword evidence="1" id="KW-0805">Transcription regulation</keyword>
<reference evidence="7" key="1">
    <citation type="journal article" date="2014" name="Nat. Genet.">
        <title>The genome of the stress-tolerant wild tomato species Solanum pennellii.</title>
        <authorList>
            <person name="Bolger A."/>
            <person name="Scossa F."/>
            <person name="Bolger M.E."/>
            <person name="Lanz C."/>
            <person name="Maumus F."/>
            <person name="Tohge T."/>
            <person name="Quesneville H."/>
            <person name="Alseekh S."/>
            <person name="Sorensen I."/>
            <person name="Lichtenstein G."/>
            <person name="Fich E.A."/>
            <person name="Conte M."/>
            <person name="Keller H."/>
            <person name="Schneeberger K."/>
            <person name="Schwacke R."/>
            <person name="Ofner I."/>
            <person name="Vrebalov J."/>
            <person name="Xu Y."/>
            <person name="Osorio S."/>
            <person name="Aflitos S.A."/>
            <person name="Schijlen E."/>
            <person name="Jimenez-Gomez J.M."/>
            <person name="Ryngajllo M."/>
            <person name="Kimura S."/>
            <person name="Kumar R."/>
            <person name="Koenig D."/>
            <person name="Headland L.R."/>
            <person name="Maloof J.N."/>
            <person name="Sinha N."/>
            <person name="van Ham R.C."/>
            <person name="Lankhorst R.K."/>
            <person name="Mao L."/>
            <person name="Vogel A."/>
            <person name="Arsova B."/>
            <person name="Panstruga R."/>
            <person name="Fei Z."/>
            <person name="Rose J.K."/>
            <person name="Zamir D."/>
            <person name="Carrari F."/>
            <person name="Giovannoni J.J."/>
            <person name="Weigel D."/>
            <person name="Usadel B."/>
            <person name="Fernie A.R."/>
        </authorList>
    </citation>
    <scope>NUCLEOTIDE SEQUENCE [LARGE SCALE GENOMIC DNA]</scope>
    <source>
        <strain evidence="7">cv. LA0716</strain>
    </source>
</reference>
<keyword evidence="5" id="KW-0539">Nucleus</keyword>
<evidence type="ECO:0000256" key="3">
    <source>
        <dbReference type="ARBA" id="ARBA00023155"/>
    </source>
</evidence>
<dbReference type="InterPro" id="IPR002913">
    <property type="entry name" value="START_lipid-bd_dom"/>
</dbReference>
<dbReference type="CDD" id="cd08875">
    <property type="entry name" value="START_ArGLABRA2_like"/>
    <property type="match status" value="1"/>
</dbReference>
<evidence type="ECO:0000256" key="1">
    <source>
        <dbReference type="ARBA" id="ARBA00023015"/>
    </source>
</evidence>
<dbReference type="Pfam" id="PF01852">
    <property type="entry name" value="START"/>
    <property type="match status" value="1"/>
</dbReference>
<dbReference type="RefSeq" id="XP_027768279.1">
    <property type="nucleotide sequence ID" value="XM_027912478.1"/>
</dbReference>
<keyword evidence="2" id="KW-0238">DNA-binding</keyword>
<reference evidence="8" key="2">
    <citation type="submission" date="2025-08" db="UniProtKB">
        <authorList>
            <consortium name="RefSeq"/>
        </authorList>
    </citation>
    <scope>IDENTIFICATION</scope>
</reference>
<organism evidence="7 8">
    <name type="scientific">Solanum pennellii</name>
    <name type="common">Tomato</name>
    <name type="synonym">Lycopersicon pennellii</name>
    <dbReference type="NCBI Taxonomy" id="28526"/>
    <lineage>
        <taxon>Eukaryota</taxon>
        <taxon>Viridiplantae</taxon>
        <taxon>Streptophyta</taxon>
        <taxon>Embryophyta</taxon>
        <taxon>Tracheophyta</taxon>
        <taxon>Spermatophyta</taxon>
        <taxon>Magnoliopsida</taxon>
        <taxon>eudicotyledons</taxon>
        <taxon>Gunneridae</taxon>
        <taxon>Pentapetalae</taxon>
        <taxon>asterids</taxon>
        <taxon>lamiids</taxon>
        <taxon>Solanales</taxon>
        <taxon>Solanaceae</taxon>
        <taxon>Solanoideae</taxon>
        <taxon>Solaneae</taxon>
        <taxon>Solanum</taxon>
        <taxon>Solanum subgen. Lycopersicon</taxon>
    </lineage>
</organism>
<dbReference type="PANTHER" id="PTHR45654">
    <property type="entry name" value="HOMEOBOX-LEUCINE ZIPPER PROTEIN MERISTEM L1"/>
    <property type="match status" value="1"/>
</dbReference>
<sequence length="632" mass="71952">MNERSDNESLQIENERFRCDNKIMKEKLENAMCPQCDDLPIGKEERALHFQKMKMENQWLREQTARLSKIISSIRGKSVVTDSNLTPPADESLLRQIISGSSIGYPPPINQENNNNSTDNVRAHSININNIPIISPLTPKKFSFHRDNGEQSIISYVVVPAMIEMCGLFHLDNPCWVKSSTDERWLIHREYYDKAFPNPNRPYKSSTARIESSRDCGVVPMTAIELIQIFLDPIKWMNMFPTIVTEARILDFLDSGDMGISIQLMYEKLHILSPLVDAREFFFIRCCKQLDHTTWIMLDVSYDLFKEIQTCAPSYAWKFPSGCIIQDMGDGTSLVTWIEHVQVDEKNQVNHIFRDLLYGRQTYGAKRWIVTLQRMCERYNFPVDALCPTRHGLKEEGLQNVKQISQRMVKSFCEILSMTEKLDFSTSSKLNNTYRVSIRENEETTQSKGFIATAATSLWFPFAFKTIFNFLKDDKTRYQWDVFAEGNNVTELVRVLTGTLPGNDITIIQSYMLKENNMLLLEESSIDEMGAFLIYGPIDLPIVTSIAIGGDATKVDIFPLGIIISPDGRLASERGNNGSEKDGSILTVAFQKLICANNNPVSQEQRMEAVTSVLNLLSSTVLHIKAALGCFD</sequence>
<dbReference type="PANTHER" id="PTHR45654:SF83">
    <property type="entry name" value="START DOMAIN-CONTAINING PROTEIN"/>
    <property type="match status" value="1"/>
</dbReference>
<dbReference type="Gene3D" id="3.30.530.20">
    <property type="match status" value="1"/>
</dbReference>
<name>A0ABM1UXR1_SOLPN</name>
<dbReference type="SUPFAM" id="SSF55961">
    <property type="entry name" value="Bet v1-like"/>
    <property type="match status" value="2"/>
</dbReference>
<evidence type="ECO:0000256" key="2">
    <source>
        <dbReference type="ARBA" id="ARBA00023125"/>
    </source>
</evidence>
<dbReference type="Proteomes" id="UP000694930">
    <property type="component" value="Chromosome 10"/>
</dbReference>
<dbReference type="SMART" id="SM00234">
    <property type="entry name" value="START"/>
    <property type="match status" value="1"/>
</dbReference>
<proteinExistence type="predicted"/>
<dbReference type="InterPro" id="IPR042160">
    <property type="entry name" value="HD-Zip_IV"/>
</dbReference>
<gene>
    <name evidence="8" type="primary">LOC107032725</name>
</gene>
<evidence type="ECO:0000259" key="6">
    <source>
        <dbReference type="PROSITE" id="PS50848"/>
    </source>
</evidence>
<feature type="domain" description="START" evidence="6">
    <location>
        <begin position="147"/>
        <end position="381"/>
    </location>
</feature>